<keyword evidence="8" id="KW-1185">Reference proteome</keyword>
<keyword evidence="3 5" id="KW-0863">Zinc-finger</keyword>
<accession>A0ABR1ARF1</accession>
<keyword evidence="2" id="KW-0677">Repeat</keyword>
<name>A0ABR1ARF1_POLSC</name>
<evidence type="ECO:0000259" key="6">
    <source>
        <dbReference type="PROSITE" id="PS50157"/>
    </source>
</evidence>
<feature type="domain" description="C2H2-type" evidence="6">
    <location>
        <begin position="207"/>
        <end position="234"/>
    </location>
</feature>
<evidence type="ECO:0000256" key="4">
    <source>
        <dbReference type="ARBA" id="ARBA00022833"/>
    </source>
</evidence>
<feature type="domain" description="C2H2-type" evidence="6">
    <location>
        <begin position="235"/>
        <end position="263"/>
    </location>
</feature>
<dbReference type="Gene3D" id="3.30.160.60">
    <property type="entry name" value="Classic Zinc Finger"/>
    <property type="match status" value="5"/>
</dbReference>
<organism evidence="7 8">
    <name type="scientific">Polyplax serrata</name>
    <name type="common">Common mouse louse</name>
    <dbReference type="NCBI Taxonomy" id="468196"/>
    <lineage>
        <taxon>Eukaryota</taxon>
        <taxon>Metazoa</taxon>
        <taxon>Ecdysozoa</taxon>
        <taxon>Arthropoda</taxon>
        <taxon>Hexapoda</taxon>
        <taxon>Insecta</taxon>
        <taxon>Pterygota</taxon>
        <taxon>Neoptera</taxon>
        <taxon>Paraneoptera</taxon>
        <taxon>Psocodea</taxon>
        <taxon>Troctomorpha</taxon>
        <taxon>Phthiraptera</taxon>
        <taxon>Anoplura</taxon>
        <taxon>Polyplacidae</taxon>
        <taxon>Polyplax</taxon>
    </lineage>
</organism>
<evidence type="ECO:0000256" key="5">
    <source>
        <dbReference type="PROSITE-ProRule" id="PRU00042"/>
    </source>
</evidence>
<dbReference type="PANTHER" id="PTHR24379:SF121">
    <property type="entry name" value="C2H2-TYPE DOMAIN-CONTAINING PROTEIN"/>
    <property type="match status" value="1"/>
</dbReference>
<dbReference type="SMART" id="SM00355">
    <property type="entry name" value="ZnF_C2H2"/>
    <property type="match status" value="7"/>
</dbReference>
<proteinExistence type="predicted"/>
<feature type="domain" description="C2H2-type" evidence="6">
    <location>
        <begin position="179"/>
        <end position="206"/>
    </location>
</feature>
<dbReference type="PROSITE" id="PS50157">
    <property type="entry name" value="ZINC_FINGER_C2H2_2"/>
    <property type="match status" value="4"/>
</dbReference>
<sequence length="333" mass="39324">MVWSNYRKINYYEKQAEVENDLKVIKVKKSKSTQKIDTGVSRIEMQLGSESLGDSVIGSDVKELLLHYMKLTFELRNKNLTKGQERQPVTSHESFQTTDCDSVEDDTCALYEQPIFASALKCPHCSKILGDIHSLKNHCKRKHGTSNGKHVLCDKCPTQFYTDFEFNRHYQTHNSVRNYLCHLCSKKFVQKSTLEVHLKYHQNDRRYLCEVCSKKFITNNHLKRHSLIHTNQRDYKCEPCDRSFRHKDHLRRHLKSVHIGVRSHNCNECHKSFMYQSQLKFHQQSHTSSVYKCMYCSRNFIKRIALRLHMEQCKGLVKNATKKQKHVKRLTLE</sequence>
<dbReference type="InterPro" id="IPR036236">
    <property type="entry name" value="Znf_C2H2_sf"/>
</dbReference>
<dbReference type="SUPFAM" id="SSF57667">
    <property type="entry name" value="beta-beta-alpha zinc fingers"/>
    <property type="match status" value="4"/>
</dbReference>
<dbReference type="PROSITE" id="PS00028">
    <property type="entry name" value="ZINC_FINGER_C2H2_1"/>
    <property type="match status" value="5"/>
</dbReference>
<evidence type="ECO:0000313" key="8">
    <source>
        <dbReference type="Proteomes" id="UP001359485"/>
    </source>
</evidence>
<comment type="caution">
    <text evidence="7">The sequence shown here is derived from an EMBL/GenBank/DDBJ whole genome shotgun (WGS) entry which is preliminary data.</text>
</comment>
<reference evidence="7 8" key="1">
    <citation type="submission" date="2023-09" db="EMBL/GenBank/DDBJ databases">
        <title>Genomes of two closely related lineages of the louse Polyplax serrata with different host specificities.</title>
        <authorList>
            <person name="Martinu J."/>
            <person name="Tarabai H."/>
            <person name="Stefka J."/>
            <person name="Hypsa V."/>
        </authorList>
    </citation>
    <scope>NUCLEOTIDE SEQUENCE [LARGE SCALE GENOMIC DNA]</scope>
    <source>
        <strain evidence="7">98ZLc_SE</strain>
    </source>
</reference>
<dbReference type="Proteomes" id="UP001359485">
    <property type="component" value="Unassembled WGS sequence"/>
</dbReference>
<evidence type="ECO:0000313" key="7">
    <source>
        <dbReference type="EMBL" id="KAK6626515.1"/>
    </source>
</evidence>
<keyword evidence="1" id="KW-0479">Metal-binding</keyword>
<dbReference type="PANTHER" id="PTHR24379">
    <property type="entry name" value="KRAB AND ZINC FINGER DOMAIN-CONTAINING"/>
    <property type="match status" value="1"/>
</dbReference>
<dbReference type="Pfam" id="PF00096">
    <property type="entry name" value="zf-C2H2"/>
    <property type="match status" value="3"/>
</dbReference>
<evidence type="ECO:0000256" key="2">
    <source>
        <dbReference type="ARBA" id="ARBA00022737"/>
    </source>
</evidence>
<evidence type="ECO:0000256" key="1">
    <source>
        <dbReference type="ARBA" id="ARBA00022723"/>
    </source>
</evidence>
<evidence type="ECO:0000256" key="3">
    <source>
        <dbReference type="ARBA" id="ARBA00022771"/>
    </source>
</evidence>
<feature type="domain" description="C2H2-type" evidence="6">
    <location>
        <begin position="264"/>
        <end position="291"/>
    </location>
</feature>
<protein>
    <recommendedName>
        <fullName evidence="6">C2H2-type domain-containing protein</fullName>
    </recommendedName>
</protein>
<keyword evidence="4" id="KW-0862">Zinc</keyword>
<gene>
    <name evidence="7" type="ORF">RUM44_008988</name>
</gene>
<dbReference type="InterPro" id="IPR013087">
    <property type="entry name" value="Znf_C2H2_type"/>
</dbReference>
<dbReference type="EMBL" id="JAWJWF010000045">
    <property type="protein sequence ID" value="KAK6626515.1"/>
    <property type="molecule type" value="Genomic_DNA"/>
</dbReference>